<comment type="caution">
    <text evidence="1">The sequence shown here is derived from an EMBL/GenBank/DDBJ whole genome shotgun (WGS) entry which is preliminary data.</text>
</comment>
<sequence length="139" mass="15996">MCTDPFRRKARCIAHSLNDSGDIRRAVELTHLLRHADISIHKRFVIRDHIEFLLRRRALERICRPAKEVPPERGRDELKEGKYTSRPQGSSRGATRGRLPGQQQIKQLKAERVALVIEPFLEIRDAGHAFLRVREGCAA</sequence>
<dbReference type="Proteomes" id="UP001172680">
    <property type="component" value="Unassembled WGS sequence"/>
</dbReference>
<evidence type="ECO:0000313" key="2">
    <source>
        <dbReference type="Proteomes" id="UP001172680"/>
    </source>
</evidence>
<accession>A0ACC2YRG6</accession>
<evidence type="ECO:0000313" key="1">
    <source>
        <dbReference type="EMBL" id="KAJ9637906.1"/>
    </source>
</evidence>
<organism evidence="1 2">
    <name type="scientific">Coniosporium tulheliwenetii</name>
    <dbReference type="NCBI Taxonomy" id="3383036"/>
    <lineage>
        <taxon>Eukaryota</taxon>
        <taxon>Fungi</taxon>
        <taxon>Dikarya</taxon>
        <taxon>Ascomycota</taxon>
        <taxon>Pezizomycotina</taxon>
        <taxon>Dothideomycetes</taxon>
        <taxon>Dothideomycetes incertae sedis</taxon>
        <taxon>Coniosporium</taxon>
    </lineage>
</organism>
<proteinExistence type="predicted"/>
<protein>
    <submittedName>
        <fullName evidence="1">Uncharacterized protein</fullName>
    </submittedName>
</protein>
<dbReference type="EMBL" id="JAPDRP010000022">
    <property type="protein sequence ID" value="KAJ9637906.1"/>
    <property type="molecule type" value="Genomic_DNA"/>
</dbReference>
<reference evidence="1" key="1">
    <citation type="submission" date="2022-10" db="EMBL/GenBank/DDBJ databases">
        <title>Culturing micro-colonial fungi from biological soil crusts in the Mojave desert and describing Neophaeococcomyces mojavensis, and introducing the new genera and species Taxawa tesnikishii.</title>
        <authorList>
            <person name="Kurbessoian T."/>
            <person name="Stajich J.E."/>
        </authorList>
    </citation>
    <scope>NUCLEOTIDE SEQUENCE</scope>
    <source>
        <strain evidence="1">JES_115</strain>
    </source>
</reference>
<name>A0ACC2YRG6_9PEZI</name>
<gene>
    <name evidence="1" type="ORF">H2199_007401</name>
</gene>
<keyword evidence="2" id="KW-1185">Reference proteome</keyword>